<dbReference type="Proteomes" id="UP001500683">
    <property type="component" value="Unassembled WGS sequence"/>
</dbReference>
<proteinExistence type="inferred from homology"/>
<evidence type="ECO:0000313" key="11">
    <source>
        <dbReference type="Proteomes" id="UP001500683"/>
    </source>
</evidence>
<keyword evidence="6 8" id="KW-0472">Membrane</keyword>
<feature type="transmembrane region" description="Helical" evidence="8">
    <location>
        <begin position="227"/>
        <end position="244"/>
    </location>
</feature>
<keyword evidence="5 8" id="KW-1133">Transmembrane helix</keyword>
<evidence type="ECO:0000256" key="7">
    <source>
        <dbReference type="SAM" id="MobiDB-lite"/>
    </source>
</evidence>
<evidence type="ECO:0000256" key="3">
    <source>
        <dbReference type="ARBA" id="ARBA00022475"/>
    </source>
</evidence>
<evidence type="ECO:0000313" key="10">
    <source>
        <dbReference type="EMBL" id="GAA4058336.1"/>
    </source>
</evidence>
<comment type="subcellular location">
    <subcellularLocation>
        <location evidence="1">Cell membrane</location>
        <topology evidence="1">Multi-pass membrane protein</topology>
    </subcellularLocation>
</comment>
<protein>
    <submittedName>
        <fullName evidence="10">DedA family protein</fullName>
    </submittedName>
</protein>
<evidence type="ECO:0000256" key="6">
    <source>
        <dbReference type="ARBA" id="ARBA00023136"/>
    </source>
</evidence>
<dbReference type="PANTHER" id="PTHR42709">
    <property type="entry name" value="ALKALINE PHOSPHATASE LIKE PROTEIN"/>
    <property type="match status" value="1"/>
</dbReference>
<evidence type="ECO:0000259" key="9">
    <source>
        <dbReference type="Pfam" id="PF09335"/>
    </source>
</evidence>
<comment type="similarity">
    <text evidence="2">Belongs to the DedA family.</text>
</comment>
<accession>A0ABP7V2T6</accession>
<dbReference type="EMBL" id="BAAAZG010000001">
    <property type="protein sequence ID" value="GAA4058336.1"/>
    <property type="molecule type" value="Genomic_DNA"/>
</dbReference>
<evidence type="ECO:0000256" key="1">
    <source>
        <dbReference type="ARBA" id="ARBA00004651"/>
    </source>
</evidence>
<dbReference type="InterPro" id="IPR032816">
    <property type="entry name" value="VTT_dom"/>
</dbReference>
<feature type="transmembrane region" description="Helical" evidence="8">
    <location>
        <begin position="187"/>
        <end position="207"/>
    </location>
</feature>
<keyword evidence="11" id="KW-1185">Reference proteome</keyword>
<keyword evidence="3" id="KW-1003">Cell membrane</keyword>
<evidence type="ECO:0000256" key="5">
    <source>
        <dbReference type="ARBA" id="ARBA00022989"/>
    </source>
</evidence>
<name>A0ABP7V2T6_9ACTN</name>
<feature type="transmembrane region" description="Helical" evidence="8">
    <location>
        <begin position="100"/>
        <end position="122"/>
    </location>
</feature>
<feature type="domain" description="VTT" evidence="9">
    <location>
        <begin position="80"/>
        <end position="208"/>
    </location>
</feature>
<organism evidence="10 11">
    <name type="scientific">Actinomadura miaoliensis</name>
    <dbReference type="NCBI Taxonomy" id="430685"/>
    <lineage>
        <taxon>Bacteria</taxon>
        <taxon>Bacillati</taxon>
        <taxon>Actinomycetota</taxon>
        <taxon>Actinomycetes</taxon>
        <taxon>Streptosporangiales</taxon>
        <taxon>Thermomonosporaceae</taxon>
        <taxon>Actinomadura</taxon>
    </lineage>
</organism>
<dbReference type="Pfam" id="PF09335">
    <property type="entry name" value="VTT_dom"/>
    <property type="match status" value="1"/>
</dbReference>
<comment type="caution">
    <text evidence="10">The sequence shown here is derived from an EMBL/GenBank/DDBJ whole genome shotgun (WGS) entry which is preliminary data.</text>
</comment>
<evidence type="ECO:0000256" key="8">
    <source>
        <dbReference type="SAM" id="Phobius"/>
    </source>
</evidence>
<keyword evidence="4 8" id="KW-0812">Transmembrane</keyword>
<gene>
    <name evidence="10" type="ORF">GCM10022214_08100</name>
</gene>
<sequence>MRHTAGEPGGRFHGGAHSGIRSLWDMIAITHLALAAGRADAGGAAEPTGGIAGWATDLMERMGAVGAGAAIALENLFPPLPSEVILPLAGFTAARGDMSLVAALVWTTVGSVVGALALYWIGALIGRDRIRRLVARMPLMKLEDLDRTEAWFARHGGKAVFFGRFIPLFRSFISVPAGVERMPMTSFLLYTAAGSAIWNTIFVLAGYQLGDNWHLVEEYVGTYSKVVVGLAGLAVVVFLIVRIVKGRGKGGQPPGAHRRTRSSQGEHVG</sequence>
<evidence type="ECO:0000256" key="2">
    <source>
        <dbReference type="ARBA" id="ARBA00010792"/>
    </source>
</evidence>
<dbReference type="InterPro" id="IPR051311">
    <property type="entry name" value="DedA_domain"/>
</dbReference>
<feature type="region of interest" description="Disordered" evidence="7">
    <location>
        <begin position="247"/>
        <end position="269"/>
    </location>
</feature>
<dbReference type="PANTHER" id="PTHR42709:SF6">
    <property type="entry name" value="UNDECAPRENYL PHOSPHATE TRANSPORTER A"/>
    <property type="match status" value="1"/>
</dbReference>
<evidence type="ECO:0000256" key="4">
    <source>
        <dbReference type="ARBA" id="ARBA00022692"/>
    </source>
</evidence>
<reference evidence="11" key="1">
    <citation type="journal article" date="2019" name="Int. J. Syst. Evol. Microbiol.">
        <title>The Global Catalogue of Microorganisms (GCM) 10K type strain sequencing project: providing services to taxonomists for standard genome sequencing and annotation.</title>
        <authorList>
            <consortium name="The Broad Institute Genomics Platform"/>
            <consortium name="The Broad Institute Genome Sequencing Center for Infectious Disease"/>
            <person name="Wu L."/>
            <person name="Ma J."/>
        </authorList>
    </citation>
    <scope>NUCLEOTIDE SEQUENCE [LARGE SCALE GENOMIC DNA]</scope>
    <source>
        <strain evidence="11">JCM 16702</strain>
    </source>
</reference>